<organism evidence="5 6">
    <name type="scientific">Paraburkholderia fungorum</name>
    <dbReference type="NCBI Taxonomy" id="134537"/>
    <lineage>
        <taxon>Bacteria</taxon>
        <taxon>Pseudomonadati</taxon>
        <taxon>Pseudomonadota</taxon>
        <taxon>Betaproteobacteria</taxon>
        <taxon>Burkholderiales</taxon>
        <taxon>Burkholderiaceae</taxon>
        <taxon>Paraburkholderia</taxon>
    </lineage>
</organism>
<name>A0AAP5Q9H7_9BURK</name>
<reference evidence="5" key="1">
    <citation type="submission" date="2022-08" db="EMBL/GenBank/DDBJ databases">
        <authorList>
            <person name="Kim S.-J."/>
        </authorList>
    </citation>
    <scope>NUCLEOTIDE SEQUENCE</scope>
    <source>
        <strain evidence="5">KJ</strain>
    </source>
</reference>
<evidence type="ECO:0000256" key="3">
    <source>
        <dbReference type="ARBA" id="ARBA00023027"/>
    </source>
</evidence>
<dbReference type="InterPro" id="IPR006140">
    <property type="entry name" value="D-isomer_DH_NAD-bd"/>
</dbReference>
<dbReference type="GO" id="GO:0016618">
    <property type="term" value="F:hydroxypyruvate reductase [NAD(P)H] activity"/>
    <property type="evidence" value="ECO:0007669"/>
    <property type="project" value="TreeGrafter"/>
</dbReference>
<dbReference type="CDD" id="cd12156">
    <property type="entry name" value="HPPR"/>
    <property type="match status" value="1"/>
</dbReference>
<accession>A0AAP5Q9H7</accession>
<sequence>MSAPVSVNVNESASGTHVLALIALPDATLDALRRGYTLHYHPDGWDAALSAEVDPATLRAVVTNGSTGLSAAQMAALPALEIVSAFGAGYENVDVAAATRRGIVVTHAPGANAATVADHAIGLLLALARGYAPLTDAVRAGRWQASRAERPTLTGARLGLLGMGRIGRLIAARAQGFDMTLGYHARRPHADAPGRYYAELTELAADSDFLVIACNGGAATRHLVNGEVLHALGPNGYVVNVSRGSVLDTQALIDALAHAAIAGAGLDVIEDEPEVPAALLDHPGVLITPHIAGRSPASLIAQRDALLASLSQHFARAPIEFAVRTA</sequence>
<dbReference type="Pfam" id="PF02826">
    <property type="entry name" value="2-Hacid_dh_C"/>
    <property type="match status" value="1"/>
</dbReference>
<dbReference type="Gene3D" id="3.40.50.720">
    <property type="entry name" value="NAD(P)-binding Rossmann-like Domain"/>
    <property type="match status" value="2"/>
</dbReference>
<dbReference type="EMBL" id="JANSLM010000006">
    <property type="protein sequence ID" value="MDT8839538.1"/>
    <property type="molecule type" value="Genomic_DNA"/>
</dbReference>
<dbReference type="GO" id="GO:0051287">
    <property type="term" value="F:NAD binding"/>
    <property type="evidence" value="ECO:0007669"/>
    <property type="project" value="InterPro"/>
</dbReference>
<dbReference type="Proteomes" id="UP001246473">
    <property type="component" value="Unassembled WGS sequence"/>
</dbReference>
<evidence type="ECO:0000259" key="4">
    <source>
        <dbReference type="Pfam" id="PF02826"/>
    </source>
</evidence>
<proteinExistence type="predicted"/>
<evidence type="ECO:0000313" key="5">
    <source>
        <dbReference type="EMBL" id="MDT8839538.1"/>
    </source>
</evidence>
<keyword evidence="2" id="KW-0560">Oxidoreductase</keyword>
<comment type="caution">
    <text evidence="5">The sequence shown here is derived from an EMBL/GenBank/DDBJ whole genome shotgun (WGS) entry which is preliminary data.</text>
</comment>
<keyword evidence="3" id="KW-0520">NAD</keyword>
<gene>
    <name evidence="5" type="ORF">ParKJ_19115</name>
</gene>
<dbReference type="PANTHER" id="PTHR10996">
    <property type="entry name" value="2-HYDROXYACID DEHYDROGENASE-RELATED"/>
    <property type="match status" value="1"/>
</dbReference>
<evidence type="ECO:0000256" key="2">
    <source>
        <dbReference type="ARBA" id="ARBA00023002"/>
    </source>
</evidence>
<evidence type="ECO:0000313" key="6">
    <source>
        <dbReference type="Proteomes" id="UP001246473"/>
    </source>
</evidence>
<evidence type="ECO:0000256" key="1">
    <source>
        <dbReference type="ARBA" id="ARBA00022857"/>
    </source>
</evidence>
<feature type="domain" description="D-isomer specific 2-hydroxyacid dehydrogenase NAD-binding" evidence="4">
    <location>
        <begin position="121"/>
        <end position="292"/>
    </location>
</feature>
<dbReference type="InterPro" id="IPR036291">
    <property type="entry name" value="NAD(P)-bd_dom_sf"/>
</dbReference>
<dbReference type="RefSeq" id="WP_106353589.1">
    <property type="nucleotide sequence ID" value="NZ_JANSLM010000006.1"/>
</dbReference>
<dbReference type="SUPFAM" id="SSF51735">
    <property type="entry name" value="NAD(P)-binding Rossmann-fold domains"/>
    <property type="match status" value="1"/>
</dbReference>
<dbReference type="GO" id="GO:0005829">
    <property type="term" value="C:cytosol"/>
    <property type="evidence" value="ECO:0007669"/>
    <property type="project" value="TreeGrafter"/>
</dbReference>
<dbReference type="FunFam" id="3.40.50.720:FF:000213">
    <property type="entry name" value="Putative 2-hydroxyacid dehydrogenase"/>
    <property type="match status" value="1"/>
</dbReference>
<protein>
    <submittedName>
        <fullName evidence="5">2-hydroxyacid dehydrogenase</fullName>
    </submittedName>
</protein>
<dbReference type="GO" id="GO:0030267">
    <property type="term" value="F:glyoxylate reductase (NADPH) activity"/>
    <property type="evidence" value="ECO:0007669"/>
    <property type="project" value="TreeGrafter"/>
</dbReference>
<dbReference type="PANTHER" id="PTHR10996:SF178">
    <property type="entry name" value="2-HYDROXYACID DEHYDROGENASE YGL185C-RELATED"/>
    <property type="match status" value="1"/>
</dbReference>
<dbReference type="SUPFAM" id="SSF52283">
    <property type="entry name" value="Formate/glycerate dehydrogenase catalytic domain-like"/>
    <property type="match status" value="1"/>
</dbReference>
<keyword evidence="1" id="KW-0521">NADP</keyword>
<dbReference type="InterPro" id="IPR050223">
    <property type="entry name" value="D-isomer_2-hydroxyacid_DH"/>
</dbReference>
<dbReference type="AlphaFoldDB" id="A0AAP5Q9H7"/>